<dbReference type="PROSITE" id="PS00708">
    <property type="entry name" value="PRO_ENDOPEP_SER"/>
    <property type="match status" value="1"/>
</dbReference>
<dbReference type="PRINTS" id="PR00862">
    <property type="entry name" value="PROLIGOPTASE"/>
</dbReference>
<keyword evidence="6" id="KW-0720">Serine protease</keyword>
<feature type="region of interest" description="Disordered" evidence="7">
    <location>
        <begin position="21"/>
        <end position="50"/>
    </location>
</feature>
<dbReference type="Gene3D" id="2.130.10.120">
    <property type="entry name" value="Prolyl oligopeptidase, N-terminal domain"/>
    <property type="match status" value="1"/>
</dbReference>
<dbReference type="PANTHER" id="PTHR42881">
    <property type="entry name" value="PROLYL ENDOPEPTIDASE"/>
    <property type="match status" value="1"/>
</dbReference>
<sequence length="738" mass="81932">MKSTRPILGVTLAVLAACGTTKPLNQPTAKAPITETPVKEKDTSAKPTALDYPKTKKVNQTDDYHGTSVTDPYRWLEDDTSPETKAWVEAQNKVTFGYLSQIPYRDRIKERLTKMWNYERYGVPQEEGDYLYYQKNDGLQNQAVLYVQRKGQTGDGEVLLNPNKFSADGTTALSGTYYSNDHQRLAYTTSGGGSDWQTIHVLDLKTRQPLKDEINWVKVSGVAWAKDGFYYSGYDAPKAGASKLAGKNEYHKVYYHKLGTPQSADKVVYENPQMALGFRIASVTEDERFLVVALTDGKSDGNKLLVRDLTDAKQASKWVNVGSNFDSDISLIGNVGGKLLLYTNYKAPRYRIVAVDPKQPTEASWKDVLPETENKLEGIDHVGGKLVASYLKDASSLIKVYDEQGKFLHDVELPALGTASGFGGRKDSKTVYYAFTSFTYPTTIYQYDLASNKSTVFRAPKVEVNPQDYVTTQVFYQSKDGTKVPMFITHKKGLKLNGQNPTYLYAYGGFNVSMTPGFSVARMLWLENGGILAIPNLRGGGEYGEAWHKAGMTPNKQNVFEDFFAAAEYLKVQGYTSTEKLAIAGGSNGGLLVGATMTQKPDLARVAFPAVGVMDMLRYQKFTIGWNWAPEYGTSDDYAQFQNLYKFSPLHTLKAGTSYPATMITTADHDDRVVPAHSFKFAATLQEKNAGPWPQLIRIDVNAGHGAGKSTALQIQEWADVWSFAYQNMGVNPYQLVK</sequence>
<name>A0ABP8IXJ6_9BACT</name>
<evidence type="ECO:0000256" key="6">
    <source>
        <dbReference type="ARBA" id="ARBA00022825"/>
    </source>
</evidence>
<dbReference type="InterPro" id="IPR029058">
    <property type="entry name" value="AB_hydrolase_fold"/>
</dbReference>
<comment type="similarity">
    <text evidence="2">Belongs to the peptidase S9A family.</text>
</comment>
<dbReference type="Pfam" id="PF00326">
    <property type="entry name" value="Peptidase_S9"/>
    <property type="match status" value="1"/>
</dbReference>
<dbReference type="SUPFAM" id="SSF50993">
    <property type="entry name" value="Peptidase/esterase 'gauge' domain"/>
    <property type="match status" value="1"/>
</dbReference>
<feature type="domain" description="Peptidase S9 prolyl oligopeptidase catalytic" evidence="8">
    <location>
        <begin position="518"/>
        <end position="730"/>
    </location>
</feature>
<feature type="domain" description="Peptidase S9A N-terminal" evidence="9">
    <location>
        <begin position="53"/>
        <end position="458"/>
    </location>
</feature>
<dbReference type="EMBL" id="BAABHA010000002">
    <property type="protein sequence ID" value="GAA4378580.1"/>
    <property type="molecule type" value="Genomic_DNA"/>
</dbReference>
<evidence type="ECO:0000259" key="9">
    <source>
        <dbReference type="Pfam" id="PF02897"/>
    </source>
</evidence>
<evidence type="ECO:0000313" key="11">
    <source>
        <dbReference type="Proteomes" id="UP001500454"/>
    </source>
</evidence>
<comment type="caution">
    <text evidence="10">The sequence shown here is derived from an EMBL/GenBank/DDBJ whole genome shotgun (WGS) entry which is preliminary data.</text>
</comment>
<dbReference type="Gene3D" id="3.40.50.1820">
    <property type="entry name" value="alpha/beta hydrolase"/>
    <property type="match status" value="1"/>
</dbReference>
<evidence type="ECO:0000256" key="4">
    <source>
        <dbReference type="ARBA" id="ARBA00022670"/>
    </source>
</evidence>
<dbReference type="PROSITE" id="PS51257">
    <property type="entry name" value="PROKAR_LIPOPROTEIN"/>
    <property type="match status" value="1"/>
</dbReference>
<accession>A0ABP8IXJ6</accession>
<evidence type="ECO:0000256" key="7">
    <source>
        <dbReference type="SAM" id="MobiDB-lite"/>
    </source>
</evidence>
<keyword evidence="11" id="KW-1185">Reference proteome</keyword>
<dbReference type="EC" id="3.4.21.26" evidence="3"/>
<keyword evidence="5" id="KW-0378">Hydrolase</keyword>
<dbReference type="Pfam" id="PF02897">
    <property type="entry name" value="Peptidase_S9_N"/>
    <property type="match status" value="1"/>
</dbReference>
<keyword evidence="4" id="KW-0645">Protease</keyword>
<dbReference type="Proteomes" id="UP001500454">
    <property type="component" value="Unassembled WGS sequence"/>
</dbReference>
<dbReference type="PANTHER" id="PTHR42881:SF2">
    <property type="entry name" value="PROLYL ENDOPEPTIDASE"/>
    <property type="match status" value="1"/>
</dbReference>
<evidence type="ECO:0000256" key="1">
    <source>
        <dbReference type="ARBA" id="ARBA00001070"/>
    </source>
</evidence>
<evidence type="ECO:0000256" key="3">
    <source>
        <dbReference type="ARBA" id="ARBA00011897"/>
    </source>
</evidence>
<gene>
    <name evidence="10" type="ORF">GCM10023186_15260</name>
</gene>
<organism evidence="10 11">
    <name type="scientific">Hymenobacter koreensis</name>
    <dbReference type="NCBI Taxonomy" id="1084523"/>
    <lineage>
        <taxon>Bacteria</taxon>
        <taxon>Pseudomonadati</taxon>
        <taxon>Bacteroidota</taxon>
        <taxon>Cytophagia</taxon>
        <taxon>Cytophagales</taxon>
        <taxon>Hymenobacteraceae</taxon>
        <taxon>Hymenobacter</taxon>
    </lineage>
</organism>
<dbReference type="InterPro" id="IPR002471">
    <property type="entry name" value="Pept_S9_AS"/>
</dbReference>
<reference evidence="11" key="1">
    <citation type="journal article" date="2019" name="Int. J. Syst. Evol. Microbiol.">
        <title>The Global Catalogue of Microorganisms (GCM) 10K type strain sequencing project: providing services to taxonomists for standard genome sequencing and annotation.</title>
        <authorList>
            <consortium name="The Broad Institute Genomics Platform"/>
            <consortium name="The Broad Institute Genome Sequencing Center for Infectious Disease"/>
            <person name="Wu L."/>
            <person name="Ma J."/>
        </authorList>
    </citation>
    <scope>NUCLEOTIDE SEQUENCE [LARGE SCALE GENOMIC DNA]</scope>
    <source>
        <strain evidence="11">JCM 17924</strain>
    </source>
</reference>
<comment type="catalytic activity">
    <reaction evidence="1">
        <text>Hydrolysis of Pro-|-Xaa &gt;&gt; Ala-|-Xaa in oligopeptides.</text>
        <dbReference type="EC" id="3.4.21.26"/>
    </reaction>
</comment>
<evidence type="ECO:0000313" key="10">
    <source>
        <dbReference type="EMBL" id="GAA4378580.1"/>
    </source>
</evidence>
<evidence type="ECO:0000256" key="5">
    <source>
        <dbReference type="ARBA" id="ARBA00022801"/>
    </source>
</evidence>
<proteinExistence type="inferred from homology"/>
<evidence type="ECO:0000256" key="2">
    <source>
        <dbReference type="ARBA" id="ARBA00005228"/>
    </source>
</evidence>
<dbReference type="InterPro" id="IPR001375">
    <property type="entry name" value="Peptidase_S9_cat"/>
</dbReference>
<protein>
    <recommendedName>
        <fullName evidence="3">prolyl oligopeptidase</fullName>
        <ecNumber evidence="3">3.4.21.26</ecNumber>
    </recommendedName>
</protein>
<dbReference type="RefSeq" id="WP_345222794.1">
    <property type="nucleotide sequence ID" value="NZ_BAABHA010000002.1"/>
</dbReference>
<dbReference type="SUPFAM" id="SSF53474">
    <property type="entry name" value="alpha/beta-Hydrolases"/>
    <property type="match status" value="1"/>
</dbReference>
<evidence type="ECO:0000259" key="8">
    <source>
        <dbReference type="Pfam" id="PF00326"/>
    </source>
</evidence>
<dbReference type="InterPro" id="IPR002470">
    <property type="entry name" value="Peptidase_S9A"/>
</dbReference>
<dbReference type="InterPro" id="IPR051167">
    <property type="entry name" value="Prolyl_oligopep/macrocyclase"/>
</dbReference>
<dbReference type="InterPro" id="IPR023302">
    <property type="entry name" value="Pept_S9A_N"/>
</dbReference>